<feature type="compositionally biased region" description="Pro residues" evidence="1">
    <location>
        <begin position="117"/>
        <end position="135"/>
    </location>
</feature>
<evidence type="ECO:0000313" key="3">
    <source>
        <dbReference type="EMBL" id="UWZ39457.1"/>
    </source>
</evidence>
<dbReference type="RefSeq" id="WP_260728869.1">
    <property type="nucleotide sequence ID" value="NZ_BAAABS010000089.1"/>
</dbReference>
<feature type="signal peptide" evidence="2">
    <location>
        <begin position="1"/>
        <end position="26"/>
    </location>
</feature>
<name>A0ABY5ZDF5_9ACTN</name>
<sequence length="253" mass="26816">MSKLRIPLLRVAALAAVVVTGSAMLAAPAAAGSAPTLLAGGQLSSQSASGYTLSVVDPTTGQEVIREVGSFEFEYEAGAVVRAGVNTPNCNKAIPDLQVASKLPDAQTNVCGDPPRRPPQPPPGTPPGSPQPPPAGRMYCQTIWTAYKIYIVYGPTLLTWKFSFRRCWDGTNVRTPSSTDSLLVSSPAMRVSGTKNQYIGPAPASVVTMRYEGHEFVYCPLVVGGVQCIAAFHPRIEFTFLGNGGWLNQSYLG</sequence>
<reference evidence="3" key="1">
    <citation type="submission" date="2021-04" db="EMBL/GenBank/DDBJ databases">
        <title>Biosynthetic gene clusters of Dactylosporangioum roseum.</title>
        <authorList>
            <person name="Hartkoorn R.C."/>
            <person name="Beaudoing E."/>
            <person name="Hot D."/>
            <person name="Moureu S."/>
        </authorList>
    </citation>
    <scope>NUCLEOTIDE SEQUENCE</scope>
    <source>
        <strain evidence="3">NRRL B-16295</strain>
    </source>
</reference>
<protein>
    <recommendedName>
        <fullName evidence="5">Secreted protein</fullName>
    </recommendedName>
</protein>
<dbReference type="Proteomes" id="UP001058271">
    <property type="component" value="Chromosome"/>
</dbReference>
<accession>A0ABY5ZDF5</accession>
<evidence type="ECO:0000313" key="4">
    <source>
        <dbReference type="Proteomes" id="UP001058271"/>
    </source>
</evidence>
<proteinExistence type="predicted"/>
<dbReference type="EMBL" id="CP073721">
    <property type="protein sequence ID" value="UWZ39457.1"/>
    <property type="molecule type" value="Genomic_DNA"/>
</dbReference>
<organism evidence="3 4">
    <name type="scientific">Dactylosporangium roseum</name>
    <dbReference type="NCBI Taxonomy" id="47989"/>
    <lineage>
        <taxon>Bacteria</taxon>
        <taxon>Bacillati</taxon>
        <taxon>Actinomycetota</taxon>
        <taxon>Actinomycetes</taxon>
        <taxon>Micromonosporales</taxon>
        <taxon>Micromonosporaceae</taxon>
        <taxon>Dactylosporangium</taxon>
    </lineage>
</organism>
<evidence type="ECO:0000256" key="1">
    <source>
        <dbReference type="SAM" id="MobiDB-lite"/>
    </source>
</evidence>
<evidence type="ECO:0008006" key="5">
    <source>
        <dbReference type="Google" id="ProtNLM"/>
    </source>
</evidence>
<keyword evidence="2" id="KW-0732">Signal</keyword>
<keyword evidence="4" id="KW-1185">Reference proteome</keyword>
<evidence type="ECO:0000256" key="2">
    <source>
        <dbReference type="SAM" id="SignalP"/>
    </source>
</evidence>
<feature type="chain" id="PRO_5046172282" description="Secreted protein" evidence="2">
    <location>
        <begin position="27"/>
        <end position="253"/>
    </location>
</feature>
<feature type="region of interest" description="Disordered" evidence="1">
    <location>
        <begin position="105"/>
        <end position="135"/>
    </location>
</feature>
<gene>
    <name evidence="3" type="ORF">Drose_15180</name>
</gene>